<dbReference type="RefSeq" id="WP_244457924.1">
    <property type="nucleotide sequence ID" value="NZ_AP025637.1"/>
</dbReference>
<evidence type="ECO:0000313" key="4">
    <source>
        <dbReference type="Proteomes" id="UP000831327"/>
    </source>
</evidence>
<sequence length="126" mass="13184">MTRIAAALFTCAALAWQPAAAQNVAPIGDAQTAGALGAVCDPAWGGVPRLEAIAYCQGFLTSFGQYHALLHPRGAPPFFCLPTPGPTIAQSGVAYAAWARANPQHADEPALQGLLRWARATYPCPR</sequence>
<reference evidence="3 4" key="1">
    <citation type="journal article" date="2016" name="Microbes Environ.">
        <title>Phylogenetically diverse aerobic anoxygenic phototrophic bacteria isolated from epilithic biofilms in Tama river, Japan.</title>
        <authorList>
            <person name="Hirose S."/>
            <person name="Matsuura K."/>
            <person name="Haruta S."/>
        </authorList>
    </citation>
    <scope>NUCLEOTIDE SEQUENCE [LARGE SCALE GENOMIC DNA]</scope>
    <source>
        <strain evidence="3 4">S08</strain>
    </source>
</reference>
<proteinExistence type="predicted"/>
<dbReference type="EMBL" id="AP025637">
    <property type="protein sequence ID" value="BDG70603.1"/>
    <property type="molecule type" value="Genomic_DNA"/>
</dbReference>
<feature type="chain" id="PRO_5046571007" description="Rap1a immunity protein domain-containing protein" evidence="1">
    <location>
        <begin position="22"/>
        <end position="126"/>
    </location>
</feature>
<evidence type="ECO:0000256" key="1">
    <source>
        <dbReference type="SAM" id="SignalP"/>
    </source>
</evidence>
<evidence type="ECO:0000313" key="3">
    <source>
        <dbReference type="EMBL" id="BDG70603.1"/>
    </source>
</evidence>
<evidence type="ECO:0000259" key="2">
    <source>
        <dbReference type="Pfam" id="PF18602"/>
    </source>
</evidence>
<name>A0ABM7XYM4_9PROT</name>
<keyword evidence="1" id="KW-0732">Signal</keyword>
<keyword evidence="4" id="KW-1185">Reference proteome</keyword>
<protein>
    <recommendedName>
        <fullName evidence="2">Rap1a immunity protein domain-containing protein</fullName>
    </recommendedName>
</protein>
<dbReference type="Proteomes" id="UP000831327">
    <property type="component" value="Chromosome"/>
</dbReference>
<feature type="domain" description="Rap1a immunity protein" evidence="2">
    <location>
        <begin position="33"/>
        <end position="124"/>
    </location>
</feature>
<feature type="signal peptide" evidence="1">
    <location>
        <begin position="1"/>
        <end position="21"/>
    </location>
</feature>
<dbReference type="Pfam" id="PF18602">
    <property type="entry name" value="Rap1a"/>
    <property type="match status" value="1"/>
</dbReference>
<gene>
    <name evidence="3" type="ORF">Rmf_05320</name>
</gene>
<dbReference type="InterPro" id="IPR041238">
    <property type="entry name" value="Rap1a"/>
</dbReference>
<organism evidence="3 4">
    <name type="scientific">Roseomonas fluvialis</name>
    <dbReference type="NCBI Taxonomy" id="1750527"/>
    <lineage>
        <taxon>Bacteria</taxon>
        <taxon>Pseudomonadati</taxon>
        <taxon>Pseudomonadota</taxon>
        <taxon>Alphaproteobacteria</taxon>
        <taxon>Acetobacterales</taxon>
        <taxon>Roseomonadaceae</taxon>
        <taxon>Roseomonas</taxon>
    </lineage>
</organism>
<accession>A0ABM7XYM4</accession>